<dbReference type="PANTHER" id="PTHR40547:SF1">
    <property type="entry name" value="SLL0298 PROTEIN"/>
    <property type="match status" value="1"/>
</dbReference>
<accession>A0A1N7L2V8</accession>
<feature type="domain" description="DUF2062" evidence="2">
    <location>
        <begin position="11"/>
        <end position="123"/>
    </location>
</feature>
<dbReference type="EMBL" id="FTOI01000004">
    <property type="protein sequence ID" value="SIS68183.1"/>
    <property type="molecule type" value="Genomic_DNA"/>
</dbReference>
<evidence type="ECO:0000259" key="2">
    <source>
        <dbReference type="Pfam" id="PF09835"/>
    </source>
</evidence>
<organism evidence="3 4">
    <name type="scientific">Kaistella chaponensis</name>
    <dbReference type="NCBI Taxonomy" id="713588"/>
    <lineage>
        <taxon>Bacteria</taxon>
        <taxon>Pseudomonadati</taxon>
        <taxon>Bacteroidota</taxon>
        <taxon>Flavobacteriia</taxon>
        <taxon>Flavobacteriales</taxon>
        <taxon>Weeksellaceae</taxon>
        <taxon>Chryseobacterium group</taxon>
        <taxon>Kaistella</taxon>
    </lineage>
</organism>
<feature type="transmembrane region" description="Helical" evidence="1">
    <location>
        <begin position="94"/>
        <end position="120"/>
    </location>
</feature>
<reference evidence="4" key="1">
    <citation type="submission" date="2017-01" db="EMBL/GenBank/DDBJ databases">
        <authorList>
            <person name="Varghese N."/>
            <person name="Submissions S."/>
        </authorList>
    </citation>
    <scope>NUCLEOTIDE SEQUENCE [LARGE SCALE GENOMIC DNA]</scope>
    <source>
        <strain evidence="4">DSM 23145</strain>
    </source>
</reference>
<evidence type="ECO:0000313" key="4">
    <source>
        <dbReference type="Proteomes" id="UP000185839"/>
    </source>
</evidence>
<protein>
    <recommendedName>
        <fullName evidence="2">DUF2062 domain-containing protein</fullName>
    </recommendedName>
</protein>
<sequence length="129" mass="14173">MDSEGSNEIKAKSIALGVFVGLTPLWGFHTVVILFLASVLKLNKLLSYMGTHVSFPLFIPFIIFLSMVVGGPFVGEQAQFTYETLDLEFAKSHLLQYVIGSSILAASSSLVIGFSTYFILENFKPSRSK</sequence>
<evidence type="ECO:0000256" key="1">
    <source>
        <dbReference type="SAM" id="Phobius"/>
    </source>
</evidence>
<keyword evidence="4" id="KW-1185">Reference proteome</keyword>
<feature type="transmembrane region" description="Helical" evidence="1">
    <location>
        <begin position="52"/>
        <end position="74"/>
    </location>
</feature>
<feature type="transmembrane region" description="Helical" evidence="1">
    <location>
        <begin position="14"/>
        <end position="40"/>
    </location>
</feature>
<dbReference type="STRING" id="713588.SAMN05421789_104171"/>
<gene>
    <name evidence="3" type="ORF">SAMN05421789_104171</name>
</gene>
<keyword evidence="1" id="KW-1133">Transmembrane helix</keyword>
<name>A0A1N7L2V8_9FLAO</name>
<evidence type="ECO:0000313" key="3">
    <source>
        <dbReference type="EMBL" id="SIS68183.1"/>
    </source>
</evidence>
<keyword evidence="1" id="KW-0812">Transmembrane</keyword>
<dbReference type="PANTHER" id="PTHR40547">
    <property type="entry name" value="SLL0298 PROTEIN"/>
    <property type="match status" value="1"/>
</dbReference>
<dbReference type="AlphaFoldDB" id="A0A1N7L2V8"/>
<dbReference type="InterPro" id="IPR018639">
    <property type="entry name" value="DUF2062"/>
</dbReference>
<proteinExistence type="predicted"/>
<dbReference type="Pfam" id="PF09835">
    <property type="entry name" value="DUF2062"/>
    <property type="match status" value="1"/>
</dbReference>
<keyword evidence="1" id="KW-0472">Membrane</keyword>
<dbReference type="Proteomes" id="UP000185839">
    <property type="component" value="Unassembled WGS sequence"/>
</dbReference>